<dbReference type="AlphaFoldDB" id="A0A6J4QVT0"/>
<protein>
    <submittedName>
        <fullName evidence="1">Uncharacterized protein</fullName>
    </submittedName>
</protein>
<organism evidence="1">
    <name type="scientific">uncultured Rubrobacteraceae bacterium</name>
    <dbReference type="NCBI Taxonomy" id="349277"/>
    <lineage>
        <taxon>Bacteria</taxon>
        <taxon>Bacillati</taxon>
        <taxon>Actinomycetota</taxon>
        <taxon>Rubrobacteria</taxon>
        <taxon>Rubrobacterales</taxon>
        <taxon>Rubrobacteraceae</taxon>
        <taxon>environmental samples</taxon>
    </lineage>
</organism>
<dbReference type="EMBL" id="CADCVF010000033">
    <property type="protein sequence ID" value="CAA9454976.1"/>
    <property type="molecule type" value="Genomic_DNA"/>
</dbReference>
<evidence type="ECO:0000313" key="1">
    <source>
        <dbReference type="EMBL" id="CAA9454976.1"/>
    </source>
</evidence>
<sequence>MSCELCGGGDMWIKTCLTTEGSRLLVCDPCYEEHSSILVIVPGDRVVMARCDYCWCYGNPREFVEVSPGGRKNAYSGTCAACASEEGS</sequence>
<accession>A0A6J4QVT0</accession>
<gene>
    <name evidence="1" type="ORF">AVDCRST_MAG58-1209</name>
</gene>
<reference evidence="1" key="1">
    <citation type="submission" date="2020-02" db="EMBL/GenBank/DDBJ databases">
        <authorList>
            <person name="Meier V. D."/>
        </authorList>
    </citation>
    <scope>NUCLEOTIDE SEQUENCE</scope>
    <source>
        <strain evidence="1">AVDCRST_MAG58</strain>
    </source>
</reference>
<proteinExistence type="predicted"/>
<name>A0A6J4QVT0_9ACTN</name>